<gene>
    <name evidence="1" type="ORF">ACFQ41_07065</name>
</gene>
<dbReference type="RefSeq" id="WP_204118249.1">
    <property type="nucleotide sequence ID" value="NZ_BOLV01000003.1"/>
</dbReference>
<organism evidence="1 2">
    <name type="scientific">Lacticaseibacillus suilingensis</name>
    <dbReference type="NCBI Taxonomy" id="2799577"/>
    <lineage>
        <taxon>Bacteria</taxon>
        <taxon>Bacillati</taxon>
        <taxon>Bacillota</taxon>
        <taxon>Bacilli</taxon>
        <taxon>Lactobacillales</taxon>
        <taxon>Lactobacillaceae</taxon>
        <taxon>Lacticaseibacillus</taxon>
    </lineage>
</organism>
<dbReference type="SUPFAM" id="SSF52540">
    <property type="entry name" value="P-loop containing nucleoside triphosphate hydrolases"/>
    <property type="match status" value="1"/>
</dbReference>
<evidence type="ECO:0000313" key="2">
    <source>
        <dbReference type="Proteomes" id="UP001597199"/>
    </source>
</evidence>
<dbReference type="Proteomes" id="UP001597199">
    <property type="component" value="Unassembled WGS sequence"/>
</dbReference>
<dbReference type="PANTHER" id="PTHR37816:SF3">
    <property type="entry name" value="MODULATES DNA TOPOLOGY"/>
    <property type="match status" value="1"/>
</dbReference>
<keyword evidence="2" id="KW-1185">Reference proteome</keyword>
<proteinExistence type="predicted"/>
<dbReference type="EMBL" id="JBHTOA010000030">
    <property type="protein sequence ID" value="MFD1399066.1"/>
    <property type="molecule type" value="Genomic_DNA"/>
</dbReference>
<dbReference type="InterPro" id="IPR052922">
    <property type="entry name" value="Cytidylate_Kinase-2"/>
</dbReference>
<comment type="caution">
    <text evidence="1">The sequence shown here is derived from an EMBL/GenBank/DDBJ whole genome shotgun (WGS) entry which is preliminary data.</text>
</comment>
<dbReference type="Gene3D" id="3.40.50.300">
    <property type="entry name" value="P-loop containing nucleotide triphosphate hydrolases"/>
    <property type="match status" value="1"/>
</dbReference>
<accession>A0ABW4BEY4</accession>
<reference evidence="2" key="1">
    <citation type="journal article" date="2019" name="Int. J. Syst. Evol. Microbiol.">
        <title>The Global Catalogue of Microorganisms (GCM) 10K type strain sequencing project: providing services to taxonomists for standard genome sequencing and annotation.</title>
        <authorList>
            <consortium name="The Broad Institute Genomics Platform"/>
            <consortium name="The Broad Institute Genome Sequencing Center for Infectious Disease"/>
            <person name="Wu L."/>
            <person name="Ma J."/>
        </authorList>
    </citation>
    <scope>NUCLEOTIDE SEQUENCE [LARGE SCALE GENOMIC DNA]</scope>
    <source>
        <strain evidence="2">CCM 9110</strain>
    </source>
</reference>
<name>A0ABW4BEY4_9LACO</name>
<dbReference type="InterPro" id="IPR027417">
    <property type="entry name" value="P-loop_NTPase"/>
</dbReference>
<dbReference type="PANTHER" id="PTHR37816">
    <property type="entry name" value="YALI0E33011P"/>
    <property type="match status" value="1"/>
</dbReference>
<evidence type="ECO:0000313" key="1">
    <source>
        <dbReference type="EMBL" id="MFD1399066.1"/>
    </source>
</evidence>
<sequence length="178" mass="19863">MKVVLIGNSGTGKSTLARQIHATTGWPLLALDRLWHATDYSEAAKIRFQAAQTAFMATHADWVIDGNYTGTLPARIAQADFIIWLRTPRVVAMARVLRRSLAFRRDPRTRPDMAPGFEEHLDREYLAFLAYVWGYDARAKATLLPLLAAVPPAKLRIVQTPMQKAAILGELTAKNPLK</sequence>
<protein>
    <submittedName>
        <fullName evidence="1">Topology modulation protein</fullName>
    </submittedName>
</protein>